<sequence length="46" mass="5003">MKVGFGSVHGLSWTGLVALTTPWLHATVSNLPDKLDARLWRNGIAD</sequence>
<comment type="caution">
    <text evidence="1">The sequence shown here is derived from an EMBL/GenBank/DDBJ whole genome shotgun (WGS) entry which is preliminary data.</text>
</comment>
<dbReference type="Proteomes" id="UP001187192">
    <property type="component" value="Unassembled WGS sequence"/>
</dbReference>
<organism evidence="1 2">
    <name type="scientific">Ficus carica</name>
    <name type="common">Common fig</name>
    <dbReference type="NCBI Taxonomy" id="3494"/>
    <lineage>
        <taxon>Eukaryota</taxon>
        <taxon>Viridiplantae</taxon>
        <taxon>Streptophyta</taxon>
        <taxon>Embryophyta</taxon>
        <taxon>Tracheophyta</taxon>
        <taxon>Spermatophyta</taxon>
        <taxon>Magnoliopsida</taxon>
        <taxon>eudicotyledons</taxon>
        <taxon>Gunneridae</taxon>
        <taxon>Pentapetalae</taxon>
        <taxon>rosids</taxon>
        <taxon>fabids</taxon>
        <taxon>Rosales</taxon>
        <taxon>Moraceae</taxon>
        <taxon>Ficeae</taxon>
        <taxon>Ficus</taxon>
    </lineage>
</organism>
<accession>A0AA88JFI4</accession>
<keyword evidence="2" id="KW-1185">Reference proteome</keyword>
<proteinExistence type="predicted"/>
<name>A0AA88JFI4_FICCA</name>
<gene>
    <name evidence="1" type="ORF">TIFTF001_039685</name>
</gene>
<dbReference type="EMBL" id="BTGU01001204">
    <property type="protein sequence ID" value="GMN70642.1"/>
    <property type="molecule type" value="Genomic_DNA"/>
</dbReference>
<evidence type="ECO:0000313" key="2">
    <source>
        <dbReference type="Proteomes" id="UP001187192"/>
    </source>
</evidence>
<evidence type="ECO:0000313" key="1">
    <source>
        <dbReference type="EMBL" id="GMN70642.1"/>
    </source>
</evidence>
<reference evidence="1" key="1">
    <citation type="submission" date="2023-07" db="EMBL/GenBank/DDBJ databases">
        <title>draft genome sequence of fig (Ficus carica).</title>
        <authorList>
            <person name="Takahashi T."/>
            <person name="Nishimura K."/>
        </authorList>
    </citation>
    <scope>NUCLEOTIDE SEQUENCE</scope>
</reference>
<feature type="non-terminal residue" evidence="1">
    <location>
        <position position="1"/>
    </location>
</feature>
<dbReference type="AlphaFoldDB" id="A0AA88JFI4"/>
<protein>
    <submittedName>
        <fullName evidence="1">Uncharacterized protein</fullName>
    </submittedName>
</protein>